<sequence>MRKTLIACVLVAIVAGEVLAQGTNLRPLFEKYGISVKNQGSRGTCSVFAMVGLIEFERANVLGDNTPLSVEFLNWAANQVEGVAADGSFFNYAMDGMLKYGVCPDDYMPYAGRFTDKVEPSESAKKEALLRKEGTPVWIKEWDPHTGITPEQLTEVKRQLDNEHPVAIGFQWPKNNQDIREQGELVVVERENVFDGHSVLIVGYQDDADAPGGGYLIFKNSHGDAFGDKGYGRVPYAYALLYANDAIALRVK</sequence>
<protein>
    <submittedName>
        <fullName evidence="3">C1 family peptidase</fullName>
    </submittedName>
</protein>
<feature type="domain" description="Peptidase C1A papain C-terminal" evidence="2">
    <location>
        <begin position="19"/>
        <end position="241"/>
    </location>
</feature>
<dbReference type="InterPro" id="IPR000668">
    <property type="entry name" value="Peptidase_C1A_C"/>
</dbReference>
<reference evidence="3" key="2">
    <citation type="journal article" date="2021" name="PeerJ">
        <title>Extensive microbial diversity within the chicken gut microbiome revealed by metagenomics and culture.</title>
        <authorList>
            <person name="Gilroy R."/>
            <person name="Ravi A."/>
            <person name="Getino M."/>
            <person name="Pursley I."/>
            <person name="Horton D.L."/>
            <person name="Alikhan N.F."/>
            <person name="Baker D."/>
            <person name="Gharbi K."/>
            <person name="Hall N."/>
            <person name="Watson M."/>
            <person name="Adriaenssens E.M."/>
            <person name="Foster-Nyarko E."/>
            <person name="Jarju S."/>
            <person name="Secka A."/>
            <person name="Antonio M."/>
            <person name="Oren A."/>
            <person name="Chaudhuri R.R."/>
            <person name="La Ragione R."/>
            <person name="Hildebrand F."/>
            <person name="Pallen M.J."/>
        </authorList>
    </citation>
    <scope>NUCLEOTIDE SEQUENCE</scope>
    <source>
        <strain evidence="3">CHK158-818</strain>
    </source>
</reference>
<evidence type="ECO:0000259" key="2">
    <source>
        <dbReference type="SMART" id="SM00645"/>
    </source>
</evidence>
<dbReference type="GO" id="GO:0006508">
    <property type="term" value="P:proteolysis"/>
    <property type="evidence" value="ECO:0007669"/>
    <property type="project" value="InterPro"/>
</dbReference>
<organism evidence="3 4">
    <name type="scientific">Candidatus Gallibacteroides avistercoris</name>
    <dbReference type="NCBI Taxonomy" id="2840833"/>
    <lineage>
        <taxon>Bacteria</taxon>
        <taxon>Pseudomonadati</taxon>
        <taxon>Bacteroidota</taxon>
        <taxon>Bacteroidia</taxon>
        <taxon>Bacteroidales</taxon>
        <taxon>Bacteroidaceae</taxon>
        <taxon>Bacteroidaceae incertae sedis</taxon>
        <taxon>Candidatus Gallibacteroides</taxon>
    </lineage>
</organism>
<dbReference type="SMART" id="SM00645">
    <property type="entry name" value="Pept_C1"/>
    <property type="match status" value="1"/>
</dbReference>
<comment type="similarity">
    <text evidence="1">Belongs to the peptidase C1 family.</text>
</comment>
<name>A0A9D1M9B4_9BACT</name>
<comment type="caution">
    <text evidence="3">The sequence shown here is derived from an EMBL/GenBank/DDBJ whole genome shotgun (WGS) entry which is preliminary data.</text>
</comment>
<accession>A0A9D1M9B4</accession>
<dbReference type="InterPro" id="IPR038765">
    <property type="entry name" value="Papain-like_cys_pep_sf"/>
</dbReference>
<evidence type="ECO:0000313" key="4">
    <source>
        <dbReference type="Proteomes" id="UP000824112"/>
    </source>
</evidence>
<dbReference type="Pfam" id="PF00112">
    <property type="entry name" value="Peptidase_C1"/>
    <property type="match status" value="1"/>
</dbReference>
<dbReference type="EMBL" id="DVNA01000207">
    <property type="protein sequence ID" value="HIU55950.1"/>
    <property type="molecule type" value="Genomic_DNA"/>
</dbReference>
<dbReference type="GO" id="GO:0008234">
    <property type="term" value="F:cysteine-type peptidase activity"/>
    <property type="evidence" value="ECO:0007669"/>
    <property type="project" value="InterPro"/>
</dbReference>
<dbReference type="PANTHER" id="PTHR12411">
    <property type="entry name" value="CYSTEINE PROTEASE FAMILY C1-RELATED"/>
    <property type="match status" value="1"/>
</dbReference>
<reference evidence="3" key="1">
    <citation type="submission" date="2020-10" db="EMBL/GenBank/DDBJ databases">
        <authorList>
            <person name="Gilroy R."/>
        </authorList>
    </citation>
    <scope>NUCLEOTIDE SEQUENCE</scope>
    <source>
        <strain evidence="3">CHK158-818</strain>
    </source>
</reference>
<gene>
    <name evidence="3" type="ORF">IAB03_09125</name>
</gene>
<dbReference type="CDD" id="cd02619">
    <property type="entry name" value="Peptidase_C1"/>
    <property type="match status" value="1"/>
</dbReference>
<dbReference type="AlphaFoldDB" id="A0A9D1M9B4"/>
<evidence type="ECO:0000256" key="1">
    <source>
        <dbReference type="ARBA" id="ARBA00008455"/>
    </source>
</evidence>
<dbReference type="InterPro" id="IPR013128">
    <property type="entry name" value="Peptidase_C1A"/>
</dbReference>
<dbReference type="Proteomes" id="UP000824112">
    <property type="component" value="Unassembled WGS sequence"/>
</dbReference>
<dbReference type="SUPFAM" id="SSF54001">
    <property type="entry name" value="Cysteine proteinases"/>
    <property type="match status" value="1"/>
</dbReference>
<evidence type="ECO:0000313" key="3">
    <source>
        <dbReference type="EMBL" id="HIU55950.1"/>
    </source>
</evidence>
<dbReference type="Gene3D" id="3.90.70.10">
    <property type="entry name" value="Cysteine proteinases"/>
    <property type="match status" value="1"/>
</dbReference>
<proteinExistence type="inferred from homology"/>